<sequence length="644" mass="74668">MSTRKEKKWKLLLLAEEVNKLSLVANDEYISAALLKHIETDNSENIMFTSINPSNTLHDLKHLKDSKLINNIKVLPFNWTLSPITANILVDPLNIYRFPILNILNAIEYLTISIFSKGYDETWDKDGKQSKEEIISQRYERVISSFFIVLILTIKEYKHHHIFIKDLISKIIHRFEVILGGDNNYTDKSCQFTLRAILSYIKSDQWPSNDTLSFVGSVYDALLGYDVMKLLKILIMEEYLTLINLAGGPGIALSKPQSTYDISNKNNDIYKNIKSIQLITLENFAVYNTHPFYNIWNFLTLLAGMKTSLENKVQSFSQYYVTGGLSRRVLTELLRLDMVVLLMCSICSYGLREKLKSVSYMYVKYTDTDMVNQKIWKVMTHITNVPVKSEWLYLLTRKWQDLNDPMGKKGAREVLNKKTEYMQRNMTDSIRRSNIIIHDLYAFLSFYLLYISSRGGGGENVTINPENEKKFTTSTVFIPQMSSMLGQQLYSKFNTPVLEMENGWLLSLVGIWALRNAVRVGNNMEAYPLINFLSSVTFSNKTSEELLQIILNNKFVNNITFKENLDYAFSLYVDWDKFSINNNKSNFINKQLSQLNMNNYHDDINKNTINGLYILSKEKVKNLSIDNLLSMEKLPLTEYEIYKD</sequence>
<accession>A0A9C7BWN6</accession>
<reference evidence="1" key="1">
    <citation type="submission" date="2022-10" db="EMBL/GenBank/DDBJ databases">
        <title>Genome sequences of endogenous nimaviruses in decapod crustaceans.</title>
        <authorList>
            <person name="Kawato S."/>
            <person name="Nozaki R."/>
            <person name="Kondo H."/>
            <person name="Hirono I."/>
        </authorList>
    </citation>
    <scope>NUCLEOTIDE SEQUENCE</scope>
    <source>
        <strain evidence="1">Ube2021</strain>
    </source>
</reference>
<dbReference type="EMBL" id="LC738879">
    <property type="protein sequence ID" value="BDT62931.1"/>
    <property type="molecule type" value="Genomic_DNA"/>
</dbReference>
<evidence type="ECO:0000313" key="1">
    <source>
        <dbReference type="EMBL" id="BDT62931.1"/>
    </source>
</evidence>
<proteinExistence type="predicted"/>
<protein>
    <submittedName>
        <fullName evidence="1">Wsv327-like protein</fullName>
    </submittedName>
</protein>
<name>A0A9C7BWN6_9VIRU</name>
<organism evidence="1">
    <name type="scientific">Trachysalambria curvirostris majanivirus</name>
    <dbReference type="NCBI Taxonomy" id="2984281"/>
    <lineage>
        <taxon>Viruses</taxon>
        <taxon>Viruses incertae sedis</taxon>
        <taxon>Naldaviricetes</taxon>
        <taxon>Nimaviridae</taxon>
    </lineage>
</organism>